<proteinExistence type="inferred from homology"/>
<evidence type="ECO:0000256" key="5">
    <source>
        <dbReference type="RuleBase" id="RU367072"/>
    </source>
</evidence>
<evidence type="ECO:0000259" key="6">
    <source>
        <dbReference type="Pfam" id="PF12460"/>
    </source>
</evidence>
<keyword evidence="5" id="KW-0206">Cytoskeleton</keyword>
<dbReference type="InterPro" id="IPR024687">
    <property type="entry name" value="MMS19_C"/>
</dbReference>
<keyword evidence="5" id="KW-0234">DNA repair</keyword>
<dbReference type="PANTHER" id="PTHR12891:SF0">
    <property type="entry name" value="MMS19 NUCLEOTIDE EXCISION REPAIR PROTEIN HOMOLOG"/>
    <property type="match status" value="1"/>
</dbReference>
<dbReference type="SUPFAM" id="SSF48371">
    <property type="entry name" value="ARM repeat"/>
    <property type="match status" value="1"/>
</dbReference>
<dbReference type="Gene3D" id="1.25.10.10">
    <property type="entry name" value="Leucine-rich Repeat Variant"/>
    <property type="match status" value="2"/>
</dbReference>
<organism evidence="8 9">
    <name type="scientific">Aplysia californica</name>
    <name type="common">California sea hare</name>
    <dbReference type="NCBI Taxonomy" id="6500"/>
    <lineage>
        <taxon>Eukaryota</taxon>
        <taxon>Metazoa</taxon>
        <taxon>Spiralia</taxon>
        <taxon>Lophotrochozoa</taxon>
        <taxon>Mollusca</taxon>
        <taxon>Gastropoda</taxon>
        <taxon>Heterobranchia</taxon>
        <taxon>Euthyneura</taxon>
        <taxon>Tectipleura</taxon>
        <taxon>Aplysiida</taxon>
        <taxon>Aplysioidea</taxon>
        <taxon>Aplysiidae</taxon>
        <taxon>Aplysia</taxon>
    </lineage>
</organism>
<dbReference type="GeneID" id="101846668"/>
<dbReference type="RefSeq" id="XP_005103739.1">
    <property type="nucleotide sequence ID" value="XM_005103682.3"/>
</dbReference>
<sequence length="1006" mass="110218">MAASMKTKIANYVAGTSDDDALREIASDLNKKSLKFLEFIEGLGEFLTNVDTVVRGRATGLIGHVLNFLPPSFLSSDQVELVATFLIAKLSDHHSVQPQALQTLAILTSRCNSLPSGLPQLICRSIFREVQNQSLSQSDRYATYTVLQNILGYSFPDVEEMGGDFVIGFIQQMDSEKDPRNLMIAFNCAQFISSRLHLGAFTEEMFEVLGCYFPIDFTPPANNPHGITKEDLILALRKCFSATVDFAQHCVPLLVEKMTSDLQSARMDAFLTLTECAPVYGRNGVAEFLGSIVSCVKREVLMNLTAELVETAKACVVAVFTAMTPKEDVNASKDDAVTTSAVELYQDVSKFLEGSDVTKGCLAFSLCRAVASSSPLAFCAMTPLVLPVLILQVKNQSQVSVQHSYLMELSGFAQQIVKFSTNSESAKSVSEYIGPVCDVFEELLATNAQELQSQAAQSLSTLCKTEQFGISQEKCVSYLKLMATRAMHTVDTAQRKLYLSSVHEVLKQRPNARPDITELTKAAIKSGEASYAQEVLVATVTDVNSFTDVNNFFLKHISQAGTDIADVSGHAESVRELLSQHVSDPEVMAVVLEQLAFPVVMSVVTHSCQWKDDDKEKVSQLLTVVSNILKILGYSMQKGDVTKLWDALQKFYLLGDAHAIGLSGDFPALTPLQPKSPWQQTRLIALLEGFVEGVNIQWTVENREAVFESAFGFALSCEDEFSHIAACKIVASMVNKAPLGAQIHWLLEPVMEKSKSAMSSNSGQSASCLRALTLWIWLTKAMECRSHSAAALFSSHLVSVVGDPNLGPAAARGLGHVVQDGDDIFTTKLNGSTTPLYKQRFFTLNFKHLLEGYEQAKSQEVKQNYLTAICLLTSHLPLQVLKPHLSKLVPLLLSSLEQAGGQAHSQTLLTLGAAVSSTPDVITPHLDSVVPNLLQIAQRNQSMRVRISALECLENLTNLQMLALAPYEKRVVRELGPVLDDRKRLVRKRAVEARAAWISLENASKP</sequence>
<dbReference type="Pfam" id="PF14500">
    <property type="entry name" value="MMS19_N"/>
    <property type="match status" value="1"/>
</dbReference>
<dbReference type="InterPro" id="IPR016024">
    <property type="entry name" value="ARM-type_fold"/>
</dbReference>
<feature type="domain" description="MMS19 C-terminal" evidence="6">
    <location>
        <begin position="571"/>
        <end position="957"/>
    </location>
</feature>
<gene>
    <name evidence="9" type="primary">LOC101846668</name>
</gene>
<keyword evidence="4 5" id="KW-0539">Nucleus</keyword>
<evidence type="ECO:0000256" key="1">
    <source>
        <dbReference type="ARBA" id="ARBA00004123"/>
    </source>
</evidence>
<keyword evidence="5" id="KW-0227">DNA damage</keyword>
<dbReference type="InterPro" id="IPR011989">
    <property type="entry name" value="ARM-like"/>
</dbReference>
<evidence type="ECO:0000313" key="9">
    <source>
        <dbReference type="RefSeq" id="XP_005103739.1"/>
    </source>
</evidence>
<protein>
    <recommendedName>
        <fullName evidence="5">MMS19 nucleotide excision repair protein</fullName>
    </recommendedName>
</protein>
<name>A0ABM0JXB3_APLCA</name>
<keyword evidence="5" id="KW-0963">Cytoplasm</keyword>
<feature type="domain" description="MMS19 N-terminal" evidence="7">
    <location>
        <begin position="40"/>
        <end position="301"/>
    </location>
</feature>
<dbReference type="InterPro" id="IPR029240">
    <property type="entry name" value="MMS19_N"/>
</dbReference>
<dbReference type="Proteomes" id="UP000694888">
    <property type="component" value="Unplaced"/>
</dbReference>
<comment type="subcellular location">
    <subcellularLocation>
        <location evidence="5">Cytoplasm</location>
        <location evidence="5">Cytoskeleton</location>
        <location evidence="5">Spindle</location>
    </subcellularLocation>
    <subcellularLocation>
        <location evidence="1 5">Nucleus</location>
    </subcellularLocation>
</comment>
<dbReference type="PANTHER" id="PTHR12891">
    <property type="entry name" value="DNA REPAIR/TRANSCRIPTION PROTEIN MET18/MMS19"/>
    <property type="match status" value="1"/>
</dbReference>
<comment type="function">
    <text evidence="5">Key component of the cytosolic iron-sulfur protein assembly (CIA) complex, a multiprotein complex that mediates the incorporation of iron-sulfur cluster into apoproteins specifically involved in DNA metabolism and genomic integrity. In the CIA complex, MMS19 acts as an adapter between early-acting CIA components and a subset of cellular target iron-sulfur proteins.</text>
</comment>
<evidence type="ECO:0000259" key="7">
    <source>
        <dbReference type="Pfam" id="PF14500"/>
    </source>
</evidence>
<evidence type="ECO:0000256" key="4">
    <source>
        <dbReference type="ARBA" id="ARBA00023242"/>
    </source>
</evidence>
<accession>A0ABM0JXB3</accession>
<dbReference type="Pfam" id="PF12460">
    <property type="entry name" value="MMS19_C"/>
    <property type="match status" value="1"/>
</dbReference>
<keyword evidence="8" id="KW-1185">Reference proteome</keyword>
<dbReference type="InterPro" id="IPR039920">
    <property type="entry name" value="MMS19"/>
</dbReference>
<keyword evidence="3" id="KW-0677">Repeat</keyword>
<comment type="similarity">
    <text evidence="2 5">Belongs to the MET18/MMS19 family.</text>
</comment>
<evidence type="ECO:0000256" key="3">
    <source>
        <dbReference type="ARBA" id="ARBA00022737"/>
    </source>
</evidence>
<evidence type="ECO:0000313" key="8">
    <source>
        <dbReference type="Proteomes" id="UP000694888"/>
    </source>
</evidence>
<reference evidence="9" key="1">
    <citation type="submission" date="2025-08" db="UniProtKB">
        <authorList>
            <consortium name="RefSeq"/>
        </authorList>
    </citation>
    <scope>IDENTIFICATION</scope>
</reference>
<comment type="subunit">
    <text evidence="5">Component of the CIA complex.</text>
</comment>
<evidence type="ECO:0000256" key="2">
    <source>
        <dbReference type="ARBA" id="ARBA00009340"/>
    </source>
</evidence>